<feature type="compositionally biased region" description="Basic residues" evidence="1">
    <location>
        <begin position="36"/>
        <end position="46"/>
    </location>
</feature>
<feature type="compositionally biased region" description="Polar residues" evidence="1">
    <location>
        <begin position="20"/>
        <end position="33"/>
    </location>
</feature>
<dbReference type="EMBL" id="CP042806">
    <property type="protein sequence ID" value="QEE26939.1"/>
    <property type="molecule type" value="Genomic_DNA"/>
</dbReference>
<dbReference type="Gene3D" id="3.40.50.2300">
    <property type="match status" value="1"/>
</dbReference>
<dbReference type="KEGG" id="talb:FTW19_02310"/>
<evidence type="ECO:0000313" key="2">
    <source>
        <dbReference type="EMBL" id="QEE26939.1"/>
    </source>
</evidence>
<feature type="compositionally biased region" description="Basic residues" evidence="1">
    <location>
        <begin position="93"/>
        <end position="104"/>
    </location>
</feature>
<dbReference type="AlphaFoldDB" id="A0A5B9E575"/>
<evidence type="ECO:0000256" key="1">
    <source>
        <dbReference type="SAM" id="MobiDB-lite"/>
    </source>
</evidence>
<dbReference type="Proteomes" id="UP000321820">
    <property type="component" value="Chromosome"/>
</dbReference>
<feature type="compositionally biased region" description="Low complexity" evidence="1">
    <location>
        <begin position="75"/>
        <end position="87"/>
    </location>
</feature>
<organism evidence="2 3">
    <name type="scientific">Terriglobus albidus</name>
    <dbReference type="NCBI Taxonomy" id="1592106"/>
    <lineage>
        <taxon>Bacteria</taxon>
        <taxon>Pseudomonadati</taxon>
        <taxon>Acidobacteriota</taxon>
        <taxon>Terriglobia</taxon>
        <taxon>Terriglobales</taxon>
        <taxon>Acidobacteriaceae</taxon>
        <taxon>Terriglobus</taxon>
    </lineage>
</organism>
<gene>
    <name evidence="2" type="ORF">FTW19_02310</name>
</gene>
<sequence>MNSEQNLPEATAPQGPPPVSSENGQATAPGQGTSRSSRRRRRRRKNKPTDAVASPEGQIVIQSGEDSDFVPQPKPQQAGTQPQQGQQNSASAKRWKKKQRRRERQRTDGGGYSPGNQIEPGNSVNGGGFGRRKQKQKGPRSFVGPMDHSYREANGNYAEAPPSTMELNGNVRGGGHGKQRRNYDFEGGNVDRLPPELRAPISNAVVREDAPTHIYFFVEDLFLTAKINEAARKLGVKVCFIKNDPEHLAQLFSGEERTKPSLIVFDLNNAGVKPLTLVPKIRTKLKRTVSILGFLSVLQGDLKAKATEAGCDTVMPKAAFSQNLPNLLRRYGSEDEEEPNFNQ</sequence>
<feature type="region of interest" description="Disordered" evidence="1">
    <location>
        <begin position="1"/>
        <end position="163"/>
    </location>
</feature>
<feature type="compositionally biased region" description="Polar residues" evidence="1">
    <location>
        <begin position="114"/>
        <end position="123"/>
    </location>
</feature>
<evidence type="ECO:0000313" key="3">
    <source>
        <dbReference type="Proteomes" id="UP000321820"/>
    </source>
</evidence>
<protein>
    <submittedName>
        <fullName evidence="2">Response regulator</fullName>
    </submittedName>
</protein>
<dbReference type="RefSeq" id="WP_147646135.1">
    <property type="nucleotide sequence ID" value="NZ_CP042806.1"/>
</dbReference>
<reference evidence="2 3" key="1">
    <citation type="submission" date="2019-08" db="EMBL/GenBank/DDBJ databases">
        <title>Complete genome sequence of Terriglobus albidus strain ORNL.</title>
        <authorList>
            <person name="Podar M."/>
        </authorList>
    </citation>
    <scope>NUCLEOTIDE SEQUENCE [LARGE SCALE GENOMIC DNA]</scope>
    <source>
        <strain evidence="2 3">ORNL</strain>
    </source>
</reference>
<accession>A0A5B9E575</accession>
<keyword evidence="3" id="KW-1185">Reference proteome</keyword>
<proteinExistence type="predicted"/>
<dbReference type="OrthoDB" id="5244590at2"/>
<name>A0A5B9E575_9BACT</name>